<dbReference type="InterPro" id="IPR014836">
    <property type="entry name" value="Integrin_bsu_cyt_dom"/>
</dbReference>
<dbReference type="GO" id="GO:0005925">
    <property type="term" value="C:focal adhesion"/>
    <property type="evidence" value="ECO:0007669"/>
    <property type="project" value="TreeGrafter"/>
</dbReference>
<dbReference type="FunFam" id="2.10.25.10:FF:000098">
    <property type="entry name" value="Integrin beta"/>
    <property type="match status" value="1"/>
</dbReference>
<dbReference type="PROSITE" id="PS52047">
    <property type="entry name" value="I_EGF_2"/>
    <property type="match status" value="2"/>
</dbReference>
<dbReference type="Gene3D" id="2.60.40.1510">
    <property type="entry name" value="ntegrin, alpha v. Chain A, domain 3"/>
    <property type="match status" value="1"/>
</dbReference>
<protein>
    <recommendedName>
        <fullName evidence="19">Integrin beta</fullName>
    </recommendedName>
</protein>
<dbReference type="Pfam" id="PF07965">
    <property type="entry name" value="Integrin_B_tail"/>
    <property type="match status" value="1"/>
</dbReference>
<feature type="domain" description="Integrin beta subunit tail" evidence="24">
    <location>
        <begin position="684"/>
        <end position="772"/>
    </location>
</feature>
<keyword evidence="16 18" id="KW-1015">Disulfide bond</keyword>
<reference evidence="25" key="1">
    <citation type="submission" date="2018-07" db="EMBL/GenBank/DDBJ databases">
        <authorList>
            <person name="Quirk P.G."/>
            <person name="Krulwich T.A."/>
        </authorList>
    </citation>
    <scope>NUCLEOTIDE SEQUENCE</scope>
</reference>
<feature type="disulfide bond" evidence="18">
    <location>
        <begin position="654"/>
        <end position="659"/>
    </location>
</feature>
<keyword evidence="5" id="KW-0597">Phosphoprotein</keyword>
<evidence type="ECO:0000256" key="8">
    <source>
        <dbReference type="ARBA" id="ARBA00022729"/>
    </source>
</evidence>
<feature type="disulfide bond" evidence="18">
    <location>
        <begin position="40"/>
        <end position="75"/>
    </location>
</feature>
<dbReference type="SMART" id="SM01242">
    <property type="entry name" value="Integrin_B_tail"/>
    <property type="match status" value="1"/>
</dbReference>
<dbReference type="SMART" id="SM01241">
    <property type="entry name" value="Integrin_b_cyt"/>
    <property type="match status" value="1"/>
</dbReference>
<feature type="transmembrane region" description="Helical" evidence="20">
    <location>
        <begin position="771"/>
        <end position="795"/>
    </location>
</feature>
<keyword evidence="13 20" id="KW-1133">Transmembrane helix</keyword>
<dbReference type="InterPro" id="IPR002369">
    <property type="entry name" value="Integrin_bsu_VWA"/>
</dbReference>
<dbReference type="PRINTS" id="PR01186">
    <property type="entry name" value="INTEGRINB"/>
</dbReference>
<dbReference type="GO" id="GO:0007229">
    <property type="term" value="P:integrin-mediated signaling pathway"/>
    <property type="evidence" value="ECO:0007669"/>
    <property type="project" value="UniProtKB-KW"/>
</dbReference>
<evidence type="ECO:0000259" key="23">
    <source>
        <dbReference type="SMART" id="SM01241"/>
    </source>
</evidence>
<evidence type="ECO:0000256" key="12">
    <source>
        <dbReference type="ARBA" id="ARBA00022889"/>
    </source>
</evidence>
<dbReference type="Gene3D" id="4.10.1240.30">
    <property type="match status" value="1"/>
</dbReference>
<dbReference type="SUPFAM" id="SSF57196">
    <property type="entry name" value="EGF/Laminin"/>
    <property type="match status" value="1"/>
</dbReference>
<evidence type="ECO:0000256" key="19">
    <source>
        <dbReference type="RuleBase" id="RU000633"/>
    </source>
</evidence>
<evidence type="ECO:0000313" key="25">
    <source>
        <dbReference type="EMBL" id="SSX26379.1"/>
    </source>
</evidence>
<keyword evidence="15 20" id="KW-0472">Membrane</keyword>
<dbReference type="InterPro" id="IPR057243">
    <property type="entry name" value="Integrin_I-EGF_CS"/>
</dbReference>
<dbReference type="GO" id="GO:0005178">
    <property type="term" value="F:integrin binding"/>
    <property type="evidence" value="ECO:0007669"/>
    <property type="project" value="TreeGrafter"/>
</dbReference>
<feature type="disulfide bond" evidence="18">
    <location>
        <begin position="571"/>
        <end position="606"/>
    </location>
</feature>
<feature type="disulfide bond" evidence="18">
    <location>
        <begin position="576"/>
        <end position="591"/>
    </location>
</feature>
<keyword evidence="11" id="KW-0460">Magnesium</keyword>
<dbReference type="SUPFAM" id="SSF69687">
    <property type="entry name" value="Integrin beta tail domain"/>
    <property type="match status" value="1"/>
</dbReference>
<feature type="disulfide bond" evidence="18">
    <location>
        <begin position="661"/>
        <end position="674"/>
    </location>
</feature>
<dbReference type="InterPro" id="IPR015812">
    <property type="entry name" value="Integrin_bsu"/>
</dbReference>
<sequence length="842" mass="94006">MKRTLSIAILLLLLNLVASQIFDPNVLQNPCISQNTCRDCIQTKGCAWCLQPPSDQFSNDQPRCFQPSLSDYDRCPEEFTWNPDNEQRIVIERALSRSSAAGISGGGYEEGAYVEEGYSGSSSYQGHYHEEHGASGSYGASGHRHIVQISPQRMNLKLRINEAHRISFRYARAEDYPVDLYYLMDLSKSMEDDKEKLSKLGDLLAETMTNITRNFRLGFGSFVDKVLMPYVSTVPKNLKEPCERCAAPYGYKNHMALSMDTYHFAQEVHHAKVSGNLDAPEGGFDAIMQAVVCPEQIGWRKLARRLLVFSTDAGFHYAGDGKLGGVIKPNDGECHMQNNMYTHSTIQDYPSISQINLKVKQNAINLIFAVTAQQESVYKKLSQHIEGSSCSKLEEDSSNVVDLVREEYSKISSAVEMKDNATSYIKVKYYSRCLGGNTFTETNKCDGLKVGDLIEFQAEIIAVSCPKDPAEWHQTLKIYPVGIDEALVIDLELLCSCPCEMPNSPYYEDYSSKCSGHGVYKCGICECAPDFYGRKCECSMQDLHSDITSGISCRPDNTSLVDCSGRGNCVCGVCECHTRPNLEEKITGKYCECDNFSCERHNGLLCSGPEQGTCKCGQCACAPGWGGPACSCKTTTDTCLAPGDTVLCSGHGECVCGECKCETTEEGRYSGRFCDKCPTCPGRCQEFKDCVQCQMYKTGPLSEEPGLCARNCSKIFTPISVEKVEVNEDKDDHLCTFYDENECRFQFVYNDREEERVVVRAQETPDCPPKVFMLGIILGVIAFIVLIGLAILLLWKLLTTIHDRREFARFEKERMMARWDTGENPIYKQATSTFKNPTYVGK</sequence>
<keyword evidence="14 19" id="KW-0401">Integrin</keyword>
<feature type="disulfide bond" evidence="18">
    <location>
        <begin position="465"/>
        <end position="735"/>
    </location>
</feature>
<evidence type="ECO:0000259" key="22">
    <source>
        <dbReference type="SMART" id="SM00187"/>
    </source>
</evidence>
<dbReference type="PANTHER" id="PTHR10082">
    <property type="entry name" value="INTEGRIN BETA SUBUNIT"/>
    <property type="match status" value="1"/>
</dbReference>
<dbReference type="Gene3D" id="1.20.5.100">
    <property type="entry name" value="Cytochrome c1, transmembrane anchor, C-terminal"/>
    <property type="match status" value="1"/>
</dbReference>
<evidence type="ECO:0000256" key="11">
    <source>
        <dbReference type="ARBA" id="ARBA00022842"/>
    </source>
</evidence>
<feature type="disulfide bond" evidence="18">
    <location>
        <begin position="293"/>
        <end position="334"/>
    </location>
</feature>
<evidence type="ECO:0000256" key="7">
    <source>
        <dbReference type="ARBA" id="ARBA00022723"/>
    </source>
</evidence>
<evidence type="ECO:0000256" key="17">
    <source>
        <dbReference type="ARBA" id="ARBA00023180"/>
    </source>
</evidence>
<dbReference type="PANTHER" id="PTHR10082:SF60">
    <property type="entry name" value="INTEGRIN BETA-PS"/>
    <property type="match status" value="1"/>
</dbReference>
<dbReference type="GO" id="GO:0016477">
    <property type="term" value="P:cell migration"/>
    <property type="evidence" value="ECO:0007669"/>
    <property type="project" value="TreeGrafter"/>
</dbReference>
<feature type="disulfide bond" evidence="18">
    <location>
        <begin position="656"/>
        <end position="708"/>
    </location>
</feature>
<evidence type="ECO:0000256" key="6">
    <source>
        <dbReference type="ARBA" id="ARBA00022692"/>
    </source>
</evidence>
<feature type="disulfide bond" evidence="18">
    <location>
        <begin position="527"/>
        <end position="536"/>
    </location>
</feature>
<dbReference type="Pfam" id="PF18372">
    <property type="entry name" value="I-EGF_1"/>
    <property type="match status" value="1"/>
</dbReference>
<feature type="disulfide bond" evidence="18">
    <location>
        <begin position="616"/>
        <end position="648"/>
    </location>
</feature>
<accession>A0A336MBS4</accession>
<evidence type="ECO:0000256" key="14">
    <source>
        <dbReference type="ARBA" id="ARBA00023037"/>
    </source>
</evidence>
<dbReference type="GO" id="GO:0008305">
    <property type="term" value="C:integrin complex"/>
    <property type="evidence" value="ECO:0007669"/>
    <property type="project" value="TreeGrafter"/>
</dbReference>
<organism evidence="25">
    <name type="scientific">Culicoides sonorensis</name>
    <name type="common">Biting midge</name>
    <dbReference type="NCBI Taxonomy" id="179676"/>
    <lineage>
        <taxon>Eukaryota</taxon>
        <taxon>Metazoa</taxon>
        <taxon>Ecdysozoa</taxon>
        <taxon>Arthropoda</taxon>
        <taxon>Hexapoda</taxon>
        <taxon>Insecta</taxon>
        <taxon>Pterygota</taxon>
        <taxon>Neoptera</taxon>
        <taxon>Endopterygota</taxon>
        <taxon>Diptera</taxon>
        <taxon>Nematocera</taxon>
        <taxon>Chironomoidea</taxon>
        <taxon>Ceratopogonidae</taxon>
        <taxon>Ceratopogoninae</taxon>
        <taxon>Culicoides</taxon>
        <taxon>Monoculicoides</taxon>
    </lineage>
</organism>
<evidence type="ECO:0000259" key="24">
    <source>
        <dbReference type="SMART" id="SM01242"/>
    </source>
</evidence>
<keyword evidence="3" id="KW-1003">Cell membrane</keyword>
<dbReference type="Pfam" id="PF23105">
    <property type="entry name" value="EGF_integrin"/>
    <property type="match status" value="2"/>
</dbReference>
<feature type="disulfide bond" evidence="18">
    <location>
        <begin position="632"/>
        <end position="639"/>
    </location>
</feature>
<dbReference type="FunFam" id="1.20.5.100:FF:000002">
    <property type="entry name" value="Integrin beta"/>
    <property type="match status" value="1"/>
</dbReference>
<evidence type="ECO:0000256" key="4">
    <source>
        <dbReference type="ARBA" id="ARBA00022536"/>
    </source>
</evidence>
<dbReference type="SUPFAM" id="SSF53300">
    <property type="entry name" value="vWA-like"/>
    <property type="match status" value="1"/>
</dbReference>
<dbReference type="InterPro" id="IPR012896">
    <property type="entry name" value="Integrin_bsu_tail"/>
</dbReference>
<dbReference type="Pfam" id="PF08725">
    <property type="entry name" value="Integrin_b_cyt"/>
    <property type="match status" value="1"/>
</dbReference>
<keyword evidence="6 19" id="KW-0812">Transmembrane</keyword>
<keyword evidence="4" id="KW-0245">EGF-like domain</keyword>
<dbReference type="EMBL" id="UFQT01000673">
    <property type="protein sequence ID" value="SSX26379.1"/>
    <property type="molecule type" value="Genomic_DNA"/>
</dbReference>
<keyword evidence="17" id="KW-0325">Glycoprotein</keyword>
<dbReference type="Gene3D" id="2.10.25.10">
    <property type="entry name" value="Laminin"/>
    <property type="match status" value="4"/>
</dbReference>
<dbReference type="InterPro" id="IPR032695">
    <property type="entry name" value="Integrin_dom_sf"/>
</dbReference>
<comment type="similarity">
    <text evidence="2 19">Belongs to the integrin beta chain family.</text>
</comment>
<proteinExistence type="inferred from homology"/>
<comment type="subcellular location">
    <subcellularLocation>
        <location evidence="19">Cell membrane</location>
        <topology evidence="19">Single-pass type I membrane protein</topology>
    </subcellularLocation>
    <subcellularLocation>
        <location evidence="1">Lateral cell membrane</location>
        <topology evidence="1">Single-pass type I membrane protein</topology>
    </subcellularLocation>
</comment>
<dbReference type="FunFam" id="2.10.25.10:FF:000076">
    <property type="entry name" value="Integrin beta"/>
    <property type="match status" value="1"/>
</dbReference>
<dbReference type="GO" id="GO:0007160">
    <property type="term" value="P:cell-matrix adhesion"/>
    <property type="evidence" value="ECO:0007669"/>
    <property type="project" value="TreeGrafter"/>
</dbReference>
<dbReference type="GO" id="GO:0009986">
    <property type="term" value="C:cell surface"/>
    <property type="evidence" value="ECO:0007669"/>
    <property type="project" value="TreeGrafter"/>
</dbReference>
<evidence type="ECO:0000256" key="5">
    <source>
        <dbReference type="ARBA" id="ARBA00022553"/>
    </source>
</evidence>
<feature type="disulfide bond" evidence="18">
    <location>
        <begin position="242"/>
        <end position="245"/>
    </location>
</feature>
<feature type="domain" description="Integrin beta subunit VWA" evidence="22">
    <location>
        <begin position="36"/>
        <end position="497"/>
    </location>
</feature>
<evidence type="ECO:0000256" key="3">
    <source>
        <dbReference type="ARBA" id="ARBA00022475"/>
    </source>
</evidence>
<dbReference type="SUPFAM" id="SSF103575">
    <property type="entry name" value="Plexin repeat"/>
    <property type="match status" value="1"/>
</dbReference>
<feature type="disulfide bond" evidence="18">
    <location>
        <begin position="522"/>
        <end position="563"/>
    </location>
</feature>
<name>A0A336MBS4_CULSO</name>
<dbReference type="GO" id="GO:0046872">
    <property type="term" value="F:metal ion binding"/>
    <property type="evidence" value="ECO:0007669"/>
    <property type="project" value="UniProtKB-KW"/>
</dbReference>
<feature type="disulfide bond" evidence="18">
    <location>
        <begin position="37"/>
        <end position="46"/>
    </location>
</feature>
<evidence type="ECO:0000256" key="2">
    <source>
        <dbReference type="ARBA" id="ARBA00007449"/>
    </source>
</evidence>
<dbReference type="PIRSF" id="PIRSF002512">
    <property type="entry name" value="Integrin_B"/>
    <property type="match status" value="1"/>
</dbReference>
<evidence type="ECO:0000256" key="1">
    <source>
        <dbReference type="ARBA" id="ARBA00004591"/>
    </source>
</evidence>
<dbReference type="InterPro" id="IPR057073">
    <property type="entry name" value="EGF_integrin_2"/>
</dbReference>
<keyword evidence="10" id="KW-0106">Calcium</keyword>
<feature type="disulfide bond" evidence="18">
    <location>
        <begin position="684"/>
        <end position="693"/>
    </location>
</feature>
<dbReference type="VEuPathDB" id="VectorBase:CSON013365"/>
<feature type="disulfide bond" evidence="18">
    <location>
        <begin position="621"/>
        <end position="630"/>
    </location>
</feature>
<dbReference type="Gene3D" id="3.40.50.410">
    <property type="entry name" value="von Willebrand factor, type A domain"/>
    <property type="match status" value="1"/>
</dbReference>
<feature type="domain" description="Integrin beta subunit cytoplasmic" evidence="23">
    <location>
        <begin position="796"/>
        <end position="842"/>
    </location>
</feature>
<keyword evidence="9" id="KW-0677">Repeat</keyword>
<keyword evidence="8 21" id="KW-0732">Signal</keyword>
<feature type="disulfide bond" evidence="18">
    <location>
        <begin position="677"/>
        <end position="680"/>
    </location>
</feature>
<dbReference type="AlphaFoldDB" id="A0A336MBS4"/>
<dbReference type="FunFam" id="3.40.50.410:FF:000002">
    <property type="entry name" value="Integrin beta"/>
    <property type="match status" value="1"/>
</dbReference>
<dbReference type="GO" id="GO:0007157">
    <property type="term" value="P:heterophilic cell-cell adhesion via plasma membrane cell adhesion molecules"/>
    <property type="evidence" value="ECO:0007669"/>
    <property type="project" value="UniProtKB-ARBA"/>
</dbReference>
<evidence type="ECO:0000256" key="10">
    <source>
        <dbReference type="ARBA" id="ARBA00022837"/>
    </source>
</evidence>
<evidence type="ECO:0000256" key="9">
    <source>
        <dbReference type="ARBA" id="ARBA00022737"/>
    </source>
</evidence>
<dbReference type="PROSITE" id="PS00243">
    <property type="entry name" value="I_EGF_1"/>
    <property type="match status" value="2"/>
</dbReference>
<evidence type="ECO:0000256" key="21">
    <source>
        <dbReference type="SAM" id="SignalP"/>
    </source>
</evidence>
<evidence type="ECO:0000256" key="15">
    <source>
        <dbReference type="ARBA" id="ARBA00023136"/>
    </source>
</evidence>
<feature type="disulfide bond" evidence="18">
    <location>
        <begin position="433"/>
        <end position="445"/>
    </location>
</feature>
<feature type="disulfide bond" evidence="18">
    <location>
        <begin position="614"/>
        <end position="619"/>
    </location>
</feature>
<keyword evidence="7" id="KW-0479">Metal-binding</keyword>
<dbReference type="InterPro" id="IPR036465">
    <property type="entry name" value="vWFA_dom_sf"/>
</dbReference>
<evidence type="ECO:0000256" key="20">
    <source>
        <dbReference type="SAM" id="Phobius"/>
    </source>
</evidence>
<feature type="disulfide bond" evidence="18">
    <location>
        <begin position="712"/>
        <end position="743"/>
    </location>
</feature>
<feature type="disulfide bond" evidence="18">
    <location>
        <begin position="690"/>
        <end position="767"/>
    </location>
</feature>
<evidence type="ECO:0000256" key="18">
    <source>
        <dbReference type="PIRSR" id="PIRSR002512-1"/>
    </source>
</evidence>
<dbReference type="SMART" id="SM00187">
    <property type="entry name" value="INB"/>
    <property type="match status" value="1"/>
</dbReference>
<dbReference type="OMA" id="NCVCGAC"/>
<feature type="disulfide bond" evidence="18">
    <location>
        <begin position="49"/>
        <end position="64"/>
    </location>
</feature>
<dbReference type="GO" id="GO:0016328">
    <property type="term" value="C:lateral plasma membrane"/>
    <property type="evidence" value="ECO:0007669"/>
    <property type="project" value="UniProtKB-SubCell"/>
</dbReference>
<dbReference type="Pfam" id="PF00362">
    <property type="entry name" value="Integrin_beta"/>
    <property type="match status" value="1"/>
</dbReference>
<dbReference type="SUPFAM" id="SSF69179">
    <property type="entry name" value="Integrin domains"/>
    <property type="match status" value="1"/>
</dbReference>
<evidence type="ECO:0000256" key="13">
    <source>
        <dbReference type="ARBA" id="ARBA00022989"/>
    </source>
</evidence>
<evidence type="ECO:0000256" key="16">
    <source>
        <dbReference type="ARBA" id="ARBA00023157"/>
    </source>
</evidence>
<dbReference type="InterPro" id="IPR040622">
    <property type="entry name" value="EGF_integrin_1"/>
</dbReference>
<feature type="disulfide bond" evidence="18">
    <location>
        <begin position="569"/>
        <end position="574"/>
    </location>
</feature>
<feature type="disulfide bond" evidence="18">
    <location>
        <begin position="538"/>
        <end position="553"/>
    </location>
</feature>
<keyword evidence="12 19" id="KW-0130">Cell adhesion</keyword>
<feature type="disulfide bond" evidence="18">
    <location>
        <begin position="495"/>
        <end position="499"/>
    </location>
</feature>
<dbReference type="InterPro" id="IPR036349">
    <property type="entry name" value="Integrin_bsu_tail_dom_sf"/>
</dbReference>
<feature type="chain" id="PRO_5016412850" description="Integrin beta" evidence="21">
    <location>
        <begin position="20"/>
        <end position="842"/>
    </location>
</feature>
<feature type="disulfide bond" evidence="18">
    <location>
        <begin position="593"/>
        <end position="598"/>
    </location>
</feature>
<gene>
    <name evidence="25" type="primary">CSON013365</name>
</gene>
<feature type="signal peptide" evidence="21">
    <location>
        <begin position="1"/>
        <end position="19"/>
    </location>
</feature>
<dbReference type="GO" id="GO:0033627">
    <property type="term" value="P:cell adhesion mediated by integrin"/>
    <property type="evidence" value="ECO:0007669"/>
    <property type="project" value="TreeGrafter"/>
</dbReference>